<keyword evidence="2 7" id="KW-0819">tRNA processing</keyword>
<keyword evidence="10" id="KW-1185">Reference proteome</keyword>
<sequence>MLLLALESSCDETAAAVVRDGRTVLSSVVASQIAVHAEYGGVVPEIASRRHLEAVVPVVEQALRQAGVWFPDLQGVAATQGPGLAGALLVGLSTAKALAFANRLPLVGVNHIEGHLFASFLERPVEFPFLALVVSGGHSHLYRVDGFGRYLTLGQTIDDAAGEAFDKVAKLLGFPYPGGALIDRLAVDGNPAAVRFPRPLLHDGSCNFSFSGLKTAVLTHLQKYPLSGPEDQRLPDICASFQAAVCDVLVAKTSAALTDSGCSRLVVAGGVACNSALRREMARLADARGIELHIPSPPLCADNAAMLAVPADYYLEQGMESELGLDALAVWPLDSITARRTAE</sequence>
<feature type="binding site" evidence="7">
    <location>
        <position position="111"/>
    </location>
    <ligand>
        <name>Fe cation</name>
        <dbReference type="ChEBI" id="CHEBI:24875"/>
    </ligand>
</feature>
<dbReference type="InterPro" id="IPR017861">
    <property type="entry name" value="KAE1/TsaD"/>
</dbReference>
<dbReference type="InterPro" id="IPR043129">
    <property type="entry name" value="ATPase_NBD"/>
</dbReference>
<dbReference type="PRINTS" id="PR00789">
    <property type="entry name" value="OSIALOPTASE"/>
</dbReference>
<evidence type="ECO:0000313" key="9">
    <source>
        <dbReference type="EMBL" id="MBT0654390.1"/>
    </source>
</evidence>
<accession>A0ABS5SG98</accession>
<protein>
    <recommendedName>
        <fullName evidence="7">tRNA N6-adenosine threonylcarbamoyltransferase</fullName>
        <ecNumber evidence="7">2.3.1.234</ecNumber>
    </recommendedName>
    <alternativeName>
        <fullName evidence="7">N6-L-threonylcarbamoyladenine synthase</fullName>
        <shortName evidence="7">t(6)A synthase</shortName>
    </alternativeName>
    <alternativeName>
        <fullName evidence="7">t(6)A37 threonylcarbamoyladenosine biosynthesis protein TsaD</fullName>
    </alternativeName>
    <alternativeName>
        <fullName evidence="7">tRNA threonylcarbamoyladenosine biosynthesis protein TsaD</fullName>
    </alternativeName>
</protein>
<feature type="binding site" evidence="7">
    <location>
        <position position="274"/>
    </location>
    <ligand>
        <name>substrate</name>
    </ligand>
</feature>
<feature type="domain" description="Gcp-like" evidence="8">
    <location>
        <begin position="23"/>
        <end position="308"/>
    </location>
</feature>
<dbReference type="CDD" id="cd24133">
    <property type="entry name" value="ASKHA_NBD_TsaD_bac"/>
    <property type="match status" value="1"/>
</dbReference>
<feature type="binding site" evidence="7">
    <location>
        <position position="179"/>
    </location>
    <ligand>
        <name>substrate</name>
    </ligand>
</feature>
<dbReference type="EC" id="2.3.1.234" evidence="7"/>
<dbReference type="Proteomes" id="UP000756860">
    <property type="component" value="Unassembled WGS sequence"/>
</dbReference>
<evidence type="ECO:0000313" key="10">
    <source>
        <dbReference type="Proteomes" id="UP000756860"/>
    </source>
</evidence>
<keyword evidence="4 7" id="KW-0408">Iron</keyword>
<dbReference type="Gene3D" id="3.30.420.40">
    <property type="match status" value="2"/>
</dbReference>
<gene>
    <name evidence="7 9" type="primary">tsaD</name>
    <name evidence="9" type="ORF">KI810_15120</name>
</gene>
<evidence type="ECO:0000256" key="3">
    <source>
        <dbReference type="ARBA" id="ARBA00022723"/>
    </source>
</evidence>
<comment type="similarity">
    <text evidence="7">Belongs to the KAE1 / TsaD family.</text>
</comment>
<dbReference type="SUPFAM" id="SSF53067">
    <property type="entry name" value="Actin-like ATPase domain"/>
    <property type="match status" value="2"/>
</dbReference>
<feature type="binding site" evidence="7">
    <location>
        <begin position="133"/>
        <end position="137"/>
    </location>
    <ligand>
        <name>substrate</name>
    </ligand>
</feature>
<reference evidence="9 10" key="1">
    <citation type="submission" date="2021-05" db="EMBL/GenBank/DDBJ databases">
        <title>The draft genome of Geobacter luticola JCM 17780.</title>
        <authorList>
            <person name="Xu Z."/>
            <person name="Masuda Y."/>
            <person name="Itoh H."/>
            <person name="Senoo K."/>
        </authorList>
    </citation>
    <scope>NUCLEOTIDE SEQUENCE [LARGE SCALE GENOMIC DNA]</scope>
    <source>
        <strain evidence="9 10">JCM 17780</strain>
    </source>
</reference>
<keyword evidence="5 7" id="KW-0012">Acyltransferase</keyword>
<dbReference type="InterPro" id="IPR000905">
    <property type="entry name" value="Gcp-like_dom"/>
</dbReference>
<feature type="binding site" evidence="7">
    <location>
        <position position="166"/>
    </location>
    <ligand>
        <name>substrate</name>
    </ligand>
</feature>
<evidence type="ECO:0000256" key="5">
    <source>
        <dbReference type="ARBA" id="ARBA00023315"/>
    </source>
</evidence>
<evidence type="ECO:0000256" key="7">
    <source>
        <dbReference type="HAMAP-Rule" id="MF_01445"/>
    </source>
</evidence>
<name>A0ABS5SG98_9BACT</name>
<keyword evidence="3 7" id="KW-0479">Metal-binding</keyword>
<evidence type="ECO:0000256" key="4">
    <source>
        <dbReference type="ARBA" id="ARBA00023004"/>
    </source>
</evidence>
<dbReference type="HAMAP" id="MF_01445">
    <property type="entry name" value="TsaD"/>
    <property type="match status" value="1"/>
</dbReference>
<dbReference type="InterPro" id="IPR022450">
    <property type="entry name" value="TsaD"/>
</dbReference>
<keyword evidence="1 7" id="KW-0808">Transferase</keyword>
<comment type="function">
    <text evidence="7">Required for the formation of a threonylcarbamoyl group on adenosine at position 37 (t(6)A37) in tRNAs that read codons beginning with adenine. Is involved in the transfer of the threonylcarbamoyl moiety of threonylcarbamoyl-AMP (TC-AMP) to the N6 group of A37, together with TsaE and TsaB. TsaD likely plays a direct catalytic role in this reaction.</text>
</comment>
<comment type="subcellular location">
    <subcellularLocation>
        <location evidence="7">Cytoplasm</location>
    </subcellularLocation>
</comment>
<dbReference type="PANTHER" id="PTHR11735">
    <property type="entry name" value="TRNA N6-ADENOSINE THREONYLCARBAMOYLTRANSFERASE"/>
    <property type="match status" value="1"/>
</dbReference>
<dbReference type="NCBIfam" id="TIGR03723">
    <property type="entry name" value="T6A_TsaD_YgjD"/>
    <property type="match status" value="1"/>
</dbReference>
<feature type="binding site" evidence="7">
    <location>
        <position position="115"/>
    </location>
    <ligand>
        <name>Fe cation</name>
        <dbReference type="ChEBI" id="CHEBI:24875"/>
    </ligand>
</feature>
<proteinExistence type="inferred from homology"/>
<feature type="binding site" evidence="7">
    <location>
        <position position="183"/>
    </location>
    <ligand>
        <name>substrate</name>
    </ligand>
</feature>
<dbReference type="PANTHER" id="PTHR11735:SF6">
    <property type="entry name" value="TRNA N6-ADENOSINE THREONYLCARBAMOYLTRANSFERASE, MITOCHONDRIAL"/>
    <property type="match status" value="1"/>
</dbReference>
<evidence type="ECO:0000256" key="6">
    <source>
        <dbReference type="ARBA" id="ARBA00048117"/>
    </source>
</evidence>
<feature type="binding site" evidence="7">
    <location>
        <position position="302"/>
    </location>
    <ligand>
        <name>Fe cation</name>
        <dbReference type="ChEBI" id="CHEBI:24875"/>
    </ligand>
</feature>
<comment type="caution">
    <text evidence="9">The sequence shown here is derived from an EMBL/GenBank/DDBJ whole genome shotgun (WGS) entry which is preliminary data.</text>
</comment>
<evidence type="ECO:0000256" key="2">
    <source>
        <dbReference type="ARBA" id="ARBA00022694"/>
    </source>
</evidence>
<dbReference type="NCBIfam" id="TIGR00329">
    <property type="entry name" value="gcp_kae1"/>
    <property type="match status" value="1"/>
</dbReference>
<dbReference type="GO" id="GO:0061711">
    <property type="term" value="F:tRNA N(6)-L-threonylcarbamoyladenine synthase activity"/>
    <property type="evidence" value="ECO:0007669"/>
    <property type="project" value="UniProtKB-EC"/>
</dbReference>
<evidence type="ECO:0000259" key="8">
    <source>
        <dbReference type="Pfam" id="PF00814"/>
    </source>
</evidence>
<comment type="cofactor">
    <cofactor evidence="7">
        <name>Fe(2+)</name>
        <dbReference type="ChEBI" id="CHEBI:29033"/>
    </cofactor>
    <text evidence="7">Binds 1 Fe(2+) ion per subunit.</text>
</comment>
<keyword evidence="7" id="KW-0963">Cytoplasm</keyword>
<dbReference type="EMBL" id="JAHCVK010000010">
    <property type="protein sequence ID" value="MBT0654390.1"/>
    <property type="molecule type" value="Genomic_DNA"/>
</dbReference>
<dbReference type="RefSeq" id="WP_214176399.1">
    <property type="nucleotide sequence ID" value="NZ_JAHCVK010000010.1"/>
</dbReference>
<organism evidence="9 10">
    <name type="scientific">Geomobilimonas luticola</name>
    <dbReference type="NCBI Taxonomy" id="1114878"/>
    <lineage>
        <taxon>Bacteria</taxon>
        <taxon>Pseudomonadati</taxon>
        <taxon>Thermodesulfobacteriota</taxon>
        <taxon>Desulfuromonadia</taxon>
        <taxon>Geobacterales</taxon>
        <taxon>Geobacteraceae</taxon>
        <taxon>Geomobilimonas</taxon>
    </lineage>
</organism>
<dbReference type="Pfam" id="PF00814">
    <property type="entry name" value="TsaD"/>
    <property type="match status" value="1"/>
</dbReference>
<evidence type="ECO:0000256" key="1">
    <source>
        <dbReference type="ARBA" id="ARBA00022679"/>
    </source>
</evidence>
<comment type="catalytic activity">
    <reaction evidence="6 7">
        <text>L-threonylcarbamoyladenylate + adenosine(37) in tRNA = N(6)-L-threonylcarbamoyladenosine(37) in tRNA + AMP + H(+)</text>
        <dbReference type="Rhea" id="RHEA:37059"/>
        <dbReference type="Rhea" id="RHEA-COMP:10162"/>
        <dbReference type="Rhea" id="RHEA-COMP:10163"/>
        <dbReference type="ChEBI" id="CHEBI:15378"/>
        <dbReference type="ChEBI" id="CHEBI:73682"/>
        <dbReference type="ChEBI" id="CHEBI:74411"/>
        <dbReference type="ChEBI" id="CHEBI:74418"/>
        <dbReference type="ChEBI" id="CHEBI:456215"/>
        <dbReference type="EC" id="2.3.1.234"/>
    </reaction>
</comment>